<dbReference type="SUPFAM" id="SSF49899">
    <property type="entry name" value="Concanavalin A-like lectins/glucanases"/>
    <property type="match status" value="1"/>
</dbReference>
<keyword evidence="4 11" id="KW-0808">Transferase</keyword>
<dbReference type="GO" id="GO:0048046">
    <property type="term" value="C:apoplast"/>
    <property type="evidence" value="ECO:0007669"/>
    <property type="project" value="UniProtKB-SubCell"/>
</dbReference>
<evidence type="ECO:0000256" key="6">
    <source>
        <dbReference type="ARBA" id="ARBA00022801"/>
    </source>
</evidence>
<comment type="function">
    <text evidence="9 11">Catalyzes xyloglucan endohydrolysis (XEH) and/or endotransglycosylation (XET). Cleaves and religates xyloglucan polymers, an essential constituent of the primary cell wall, and thereby participates in cell wall construction of growing tissues.</text>
</comment>
<evidence type="ECO:0000256" key="1">
    <source>
        <dbReference type="ARBA" id="ARBA00022512"/>
    </source>
</evidence>
<reference evidence="13" key="1">
    <citation type="journal article" date="2023" name="Science">
        <title>Elucidation of the pathway for biosynthesis of saponin adjuvants from the soapbark tree.</title>
        <authorList>
            <person name="Reed J."/>
            <person name="Orme A."/>
            <person name="El-Demerdash A."/>
            <person name="Owen C."/>
            <person name="Martin L.B.B."/>
            <person name="Misra R.C."/>
            <person name="Kikuchi S."/>
            <person name="Rejzek M."/>
            <person name="Martin A.C."/>
            <person name="Harkess A."/>
            <person name="Leebens-Mack J."/>
            <person name="Louveau T."/>
            <person name="Stephenson M.J."/>
            <person name="Osbourn A."/>
        </authorList>
    </citation>
    <scope>NUCLEOTIDE SEQUENCE</scope>
    <source>
        <strain evidence="13">S10</strain>
    </source>
</reference>
<dbReference type="InterPro" id="IPR000757">
    <property type="entry name" value="Beta-glucanase-like"/>
</dbReference>
<dbReference type="CDD" id="cd02176">
    <property type="entry name" value="GH16_XET"/>
    <property type="match status" value="1"/>
</dbReference>
<evidence type="ECO:0000256" key="2">
    <source>
        <dbReference type="ARBA" id="ARBA00022523"/>
    </source>
</evidence>
<keyword evidence="3 11" id="KW-0964">Secreted</keyword>
<evidence type="ECO:0000313" key="14">
    <source>
        <dbReference type="Proteomes" id="UP001163823"/>
    </source>
</evidence>
<sequence>MSYSRTTHSISVFPLLCLFLASLRVGSAGNFYQDFDITWGGNHAQVLDGGQGLSLSIDQASGSGILSKKEYLFGRFDMQLKLIPGNSAGLVTTFYLSSEGPTHDEVDFEFLGSVNGQPYIIHTNIYCQGIGGREQQFHLWFDPTKDFHTYSIVWNRQRIIFFVDNVPIRVFNNLQHLGVPFPTNQPMRVYSSLWNNEGWAAKGIRTDWSKAPYTAYYRNFNADLNPKGLWVNQGIDVKAHNRIRWVQKKFMVYNYCRDYVRYPKGHRPRECKRVRSQ</sequence>
<keyword evidence="2 11" id="KW-0052">Apoplast</keyword>
<evidence type="ECO:0000256" key="11">
    <source>
        <dbReference type="RuleBase" id="RU361120"/>
    </source>
</evidence>
<dbReference type="InterPro" id="IPR010713">
    <property type="entry name" value="XET_C"/>
</dbReference>
<dbReference type="FunFam" id="2.60.120.200:FF:000025">
    <property type="entry name" value="Xyloglucan endotransglucosylase/hydrolase"/>
    <property type="match status" value="1"/>
</dbReference>
<proteinExistence type="inferred from homology"/>
<evidence type="ECO:0000256" key="3">
    <source>
        <dbReference type="ARBA" id="ARBA00022525"/>
    </source>
</evidence>
<evidence type="ECO:0000256" key="10">
    <source>
        <dbReference type="PIRSR" id="PIRSR005604-1"/>
    </source>
</evidence>
<evidence type="ECO:0000256" key="7">
    <source>
        <dbReference type="ARBA" id="ARBA00023157"/>
    </source>
</evidence>
<dbReference type="EC" id="2.4.1.207" evidence="11"/>
<evidence type="ECO:0000313" key="13">
    <source>
        <dbReference type="EMBL" id="KAJ7965101.1"/>
    </source>
</evidence>
<dbReference type="GO" id="GO:0016762">
    <property type="term" value="F:xyloglucan:xyloglucosyl transferase activity"/>
    <property type="evidence" value="ECO:0007669"/>
    <property type="project" value="UniProtKB-EC"/>
</dbReference>
<dbReference type="EMBL" id="JARAOO010000006">
    <property type="protein sequence ID" value="KAJ7965101.1"/>
    <property type="molecule type" value="Genomic_DNA"/>
</dbReference>
<dbReference type="InterPro" id="IPR016455">
    <property type="entry name" value="XTH"/>
</dbReference>
<dbReference type="Proteomes" id="UP001163823">
    <property type="component" value="Chromosome 6"/>
</dbReference>
<dbReference type="InterPro" id="IPR044791">
    <property type="entry name" value="Beta-glucanase/XTH"/>
</dbReference>
<keyword evidence="11" id="KW-0961">Cell wall biogenesis/degradation</keyword>
<comment type="similarity">
    <text evidence="11">Belongs to the glycosyl hydrolase 16 family.</text>
</comment>
<evidence type="ECO:0000256" key="4">
    <source>
        <dbReference type="ARBA" id="ARBA00022679"/>
    </source>
</evidence>
<dbReference type="KEGG" id="qsa:O6P43_014806"/>
<evidence type="ECO:0000256" key="8">
    <source>
        <dbReference type="ARBA" id="ARBA00023295"/>
    </source>
</evidence>
<dbReference type="GO" id="GO:0071555">
    <property type="term" value="P:cell wall organization"/>
    <property type="evidence" value="ECO:0007669"/>
    <property type="project" value="UniProtKB-KW"/>
</dbReference>
<keyword evidence="1 11" id="KW-0134">Cell wall</keyword>
<feature type="chain" id="PRO_5041767907" description="Xyloglucan endotransglucosylase/hydrolase" evidence="11">
    <location>
        <begin position="29"/>
        <end position="277"/>
    </location>
</feature>
<dbReference type="AlphaFoldDB" id="A0AAD7LXE1"/>
<dbReference type="GO" id="GO:0042546">
    <property type="term" value="P:cell wall biogenesis"/>
    <property type="evidence" value="ECO:0007669"/>
    <property type="project" value="InterPro"/>
</dbReference>
<keyword evidence="5 11" id="KW-0732">Signal</keyword>
<dbReference type="PANTHER" id="PTHR31062">
    <property type="entry name" value="XYLOGLUCAN ENDOTRANSGLUCOSYLASE/HYDROLASE PROTEIN 8-RELATED"/>
    <property type="match status" value="1"/>
</dbReference>
<feature type="domain" description="GH16" evidence="12">
    <location>
        <begin position="25"/>
        <end position="226"/>
    </location>
</feature>
<keyword evidence="7" id="KW-1015">Disulfide bond</keyword>
<comment type="subcellular location">
    <subcellularLocation>
        <location evidence="11">Secreted</location>
        <location evidence="11">Cell wall</location>
    </subcellularLocation>
    <subcellularLocation>
        <location evidence="11">Secreted</location>
        <location evidence="11">Extracellular space</location>
        <location evidence="11">Apoplast</location>
    </subcellularLocation>
</comment>
<comment type="caution">
    <text evidence="13">The sequence shown here is derived from an EMBL/GenBank/DDBJ whole genome shotgun (WGS) entry which is preliminary data.</text>
</comment>
<accession>A0AAD7LXE1</accession>
<feature type="active site" description="Proton donor" evidence="10">
    <location>
        <position position="109"/>
    </location>
</feature>
<comment type="PTM">
    <text evidence="11">Contains at least one intrachain disulfide bond essential for its enzymatic activity.</text>
</comment>
<dbReference type="Pfam" id="PF00722">
    <property type="entry name" value="Glyco_hydro_16"/>
    <property type="match status" value="1"/>
</dbReference>
<evidence type="ECO:0000256" key="9">
    <source>
        <dbReference type="ARBA" id="ARBA00058567"/>
    </source>
</evidence>
<gene>
    <name evidence="13" type="ORF">O6P43_014806</name>
</gene>
<name>A0AAD7LXE1_QUISA</name>
<evidence type="ECO:0000259" key="12">
    <source>
        <dbReference type="PROSITE" id="PS51762"/>
    </source>
</evidence>
<dbReference type="PIRSF" id="PIRSF005604">
    <property type="entry name" value="XET"/>
    <property type="match status" value="1"/>
</dbReference>
<feature type="active site" description="Nucleophile" evidence="10">
    <location>
        <position position="105"/>
    </location>
</feature>
<evidence type="ECO:0000256" key="5">
    <source>
        <dbReference type="ARBA" id="ARBA00022729"/>
    </source>
</evidence>
<organism evidence="13 14">
    <name type="scientific">Quillaja saponaria</name>
    <name type="common">Soap bark tree</name>
    <dbReference type="NCBI Taxonomy" id="32244"/>
    <lineage>
        <taxon>Eukaryota</taxon>
        <taxon>Viridiplantae</taxon>
        <taxon>Streptophyta</taxon>
        <taxon>Embryophyta</taxon>
        <taxon>Tracheophyta</taxon>
        <taxon>Spermatophyta</taxon>
        <taxon>Magnoliopsida</taxon>
        <taxon>eudicotyledons</taxon>
        <taxon>Gunneridae</taxon>
        <taxon>Pentapetalae</taxon>
        <taxon>rosids</taxon>
        <taxon>fabids</taxon>
        <taxon>Fabales</taxon>
        <taxon>Quillajaceae</taxon>
        <taxon>Quillaja</taxon>
    </lineage>
</organism>
<feature type="signal peptide" evidence="11">
    <location>
        <begin position="1"/>
        <end position="28"/>
    </location>
</feature>
<dbReference type="Pfam" id="PF06955">
    <property type="entry name" value="XET_C"/>
    <property type="match status" value="1"/>
</dbReference>
<dbReference type="GO" id="GO:0004553">
    <property type="term" value="F:hydrolase activity, hydrolyzing O-glycosyl compounds"/>
    <property type="evidence" value="ECO:0007669"/>
    <property type="project" value="InterPro"/>
</dbReference>
<dbReference type="InterPro" id="IPR013320">
    <property type="entry name" value="ConA-like_dom_sf"/>
</dbReference>
<dbReference type="PROSITE" id="PS51762">
    <property type="entry name" value="GH16_2"/>
    <property type="match status" value="1"/>
</dbReference>
<keyword evidence="6 11" id="KW-0378">Hydrolase</keyword>
<keyword evidence="14" id="KW-1185">Reference proteome</keyword>
<protein>
    <recommendedName>
        <fullName evidence="11">Xyloglucan endotransglucosylase/hydrolase</fullName>
        <ecNumber evidence="11">2.4.1.207</ecNumber>
    </recommendedName>
</protein>
<dbReference type="Gene3D" id="2.60.120.200">
    <property type="match status" value="1"/>
</dbReference>
<dbReference type="GO" id="GO:0010411">
    <property type="term" value="P:xyloglucan metabolic process"/>
    <property type="evidence" value="ECO:0007669"/>
    <property type="project" value="InterPro"/>
</dbReference>
<keyword evidence="8 11" id="KW-0326">Glycosidase</keyword>